<dbReference type="RefSeq" id="WP_096667181.1">
    <property type="nucleotide sequence ID" value="NZ_AP018316.1"/>
</dbReference>
<protein>
    <submittedName>
        <fullName evidence="1">Uncharacterized protein</fullName>
    </submittedName>
</protein>
<sequence>MDIQLVFNELCLLTLKNDEYKARELMSNFIQTLREALEQGIQQQLLSYNSFHNINLASNYPISKWLNDQNVDQVEQDFILSIQFFEFDEFDEFFDQSQSNEVLYACEDYNETPQGFIYACTHTSKVLSVSFKTHELWNNNVISLLQITNNEDGELLEEIIEVKHASSKNHVIEHEEWIKNRLYDNINSGLDLWNNRKEIFPHLEFCDSVEKQLENINNGYPIFQQIMKKLSELEEYSKKWISGTFNKDVFASKVTPESKSRLDNFEKELTFECLDGEKRLFSWHIRMTPGAWRLHFHPLKPTKIIIGYIRVKIQ</sequence>
<evidence type="ECO:0000313" key="2">
    <source>
        <dbReference type="Proteomes" id="UP000218702"/>
    </source>
</evidence>
<accession>A0A1Z4V371</accession>
<reference evidence="1 2" key="1">
    <citation type="submission" date="2017-06" db="EMBL/GenBank/DDBJ databases">
        <title>Genome sequencing of cyanobaciteial culture collection at National Institute for Environmental Studies (NIES).</title>
        <authorList>
            <person name="Hirose Y."/>
            <person name="Shimura Y."/>
            <person name="Fujisawa T."/>
            <person name="Nakamura Y."/>
            <person name="Kawachi M."/>
        </authorList>
    </citation>
    <scope>NUCLEOTIDE SEQUENCE [LARGE SCALE GENOMIC DNA]</scope>
    <source>
        <strain evidence="1 2">NIES-806</strain>
    </source>
</reference>
<dbReference type="AlphaFoldDB" id="A0A1Z4V371"/>
<dbReference type="OrthoDB" id="483433at2"/>
<proteinExistence type="predicted"/>
<dbReference type="KEGG" id="dcm:NIES806_21710"/>
<gene>
    <name evidence="1" type="ORF">NIES806_21710</name>
</gene>
<dbReference type="Proteomes" id="UP000218702">
    <property type="component" value="Chromosome"/>
</dbReference>
<organism evidence="1 2">
    <name type="scientific">Dolichospermum compactum NIES-806</name>
    <dbReference type="NCBI Taxonomy" id="1973481"/>
    <lineage>
        <taxon>Bacteria</taxon>
        <taxon>Bacillati</taxon>
        <taxon>Cyanobacteriota</taxon>
        <taxon>Cyanophyceae</taxon>
        <taxon>Nostocales</taxon>
        <taxon>Aphanizomenonaceae</taxon>
        <taxon>Dolichospermum</taxon>
        <taxon>Dolichospermum compactum</taxon>
    </lineage>
</organism>
<evidence type="ECO:0000313" key="1">
    <source>
        <dbReference type="EMBL" id="BAZ85966.1"/>
    </source>
</evidence>
<keyword evidence="2" id="KW-1185">Reference proteome</keyword>
<name>A0A1Z4V371_9CYAN</name>
<dbReference type="EMBL" id="AP018316">
    <property type="protein sequence ID" value="BAZ85966.1"/>
    <property type="molecule type" value="Genomic_DNA"/>
</dbReference>